<dbReference type="GO" id="GO:0033617">
    <property type="term" value="P:mitochondrial respiratory chain complex IV assembly"/>
    <property type="evidence" value="ECO:0007669"/>
    <property type="project" value="TreeGrafter"/>
</dbReference>
<dbReference type="GO" id="GO:0005758">
    <property type="term" value="C:mitochondrial intermembrane space"/>
    <property type="evidence" value="ECO:0007669"/>
    <property type="project" value="TreeGrafter"/>
</dbReference>
<reference evidence="7 8" key="1">
    <citation type="journal article" date="2020" name="Nature">
        <title>Six reference-quality genomes reveal evolution of bat adaptations.</title>
        <authorList>
            <person name="Jebb D."/>
            <person name="Huang Z."/>
            <person name="Pippel M."/>
            <person name="Hughes G.M."/>
            <person name="Lavrichenko K."/>
            <person name="Devanna P."/>
            <person name="Winkler S."/>
            <person name="Jermiin L.S."/>
            <person name="Skirmuntt E.C."/>
            <person name="Katzourakis A."/>
            <person name="Burkitt-Gray L."/>
            <person name="Ray D.A."/>
            <person name="Sullivan K.A.M."/>
            <person name="Roscito J.G."/>
            <person name="Kirilenko B.M."/>
            <person name="Davalos L.M."/>
            <person name="Corthals A.P."/>
            <person name="Power M.L."/>
            <person name="Jones G."/>
            <person name="Ransome R.D."/>
            <person name="Dechmann D.K.N."/>
            <person name="Locatelli A.G."/>
            <person name="Puechmaille S.J."/>
            <person name="Fedrigo O."/>
            <person name="Jarvis E.D."/>
            <person name="Hiller M."/>
            <person name="Vernes S.C."/>
            <person name="Myers E.W."/>
            <person name="Teeling E.C."/>
        </authorList>
    </citation>
    <scope>NUCLEOTIDE SEQUENCE [LARGE SCALE GENOMIC DNA]</scope>
    <source>
        <strain evidence="7">MMyoMyo1</strain>
        <tissue evidence="7">Flight muscle</tissue>
    </source>
</reference>
<keyword evidence="2" id="KW-0963">Cytoplasm</keyword>
<dbReference type="PANTHER" id="PTHR21107">
    <property type="entry name" value="CYTOCHROME C OXIDASE ASSEMBLY PROTEIN COX19"/>
    <property type="match status" value="1"/>
</dbReference>
<keyword evidence="8" id="KW-1185">Reference proteome</keyword>
<evidence type="ECO:0000313" key="8">
    <source>
        <dbReference type="Proteomes" id="UP000527355"/>
    </source>
</evidence>
<organism evidence="7 8">
    <name type="scientific">Myotis myotis</name>
    <name type="common">Greater mouse-eared bat</name>
    <name type="synonym">Vespertilio myotis</name>
    <dbReference type="NCBI Taxonomy" id="51298"/>
    <lineage>
        <taxon>Eukaryota</taxon>
        <taxon>Metazoa</taxon>
        <taxon>Chordata</taxon>
        <taxon>Craniata</taxon>
        <taxon>Vertebrata</taxon>
        <taxon>Euteleostomi</taxon>
        <taxon>Mammalia</taxon>
        <taxon>Eutheria</taxon>
        <taxon>Laurasiatheria</taxon>
        <taxon>Chiroptera</taxon>
        <taxon>Yangochiroptera</taxon>
        <taxon>Vespertilionidae</taxon>
        <taxon>Myotis</taxon>
    </lineage>
</organism>
<evidence type="ECO:0000256" key="6">
    <source>
        <dbReference type="SAM" id="MobiDB-lite"/>
    </source>
</evidence>
<dbReference type="PANTHER" id="PTHR21107:SF2">
    <property type="entry name" value="CYTOCHROME C OXIDASE ASSEMBLY PROTEIN COX19"/>
    <property type="match status" value="1"/>
</dbReference>
<feature type="compositionally biased region" description="Polar residues" evidence="6">
    <location>
        <begin position="1"/>
        <end position="12"/>
    </location>
</feature>
<proteinExistence type="inferred from homology"/>
<comment type="similarity">
    <text evidence="4">Belongs to the COX19 family.</text>
</comment>
<keyword evidence="3" id="KW-1015">Disulfide bond</keyword>
<comment type="caution">
    <text evidence="7">The sequence shown here is derived from an EMBL/GenBank/DDBJ whole genome shotgun (WGS) entry which is preliminary data.</text>
</comment>
<dbReference type="PROSITE" id="PS51808">
    <property type="entry name" value="CHCH"/>
    <property type="match status" value="1"/>
</dbReference>
<dbReference type="InterPro" id="IPR051383">
    <property type="entry name" value="COX19"/>
</dbReference>
<comment type="subcellular location">
    <subcellularLocation>
        <location evidence="1">Cytoplasm</location>
    </subcellularLocation>
</comment>
<evidence type="ECO:0000256" key="2">
    <source>
        <dbReference type="ARBA" id="ARBA00022490"/>
    </source>
</evidence>
<evidence type="ECO:0000256" key="1">
    <source>
        <dbReference type="ARBA" id="ARBA00004496"/>
    </source>
</evidence>
<dbReference type="EMBL" id="JABWUV010000006">
    <property type="protein sequence ID" value="KAF6348121.1"/>
    <property type="molecule type" value="Genomic_DNA"/>
</dbReference>
<gene>
    <name evidence="7" type="ORF">mMyoMyo1_003233</name>
</gene>
<evidence type="ECO:0000256" key="5">
    <source>
        <dbReference type="ARBA" id="ARBA00039385"/>
    </source>
</evidence>
<dbReference type="SUPFAM" id="SSF47072">
    <property type="entry name" value="Cysteine alpha-hairpin motif"/>
    <property type="match status" value="1"/>
</dbReference>
<feature type="compositionally biased region" description="Pro residues" evidence="6">
    <location>
        <begin position="69"/>
        <end position="80"/>
    </location>
</feature>
<dbReference type="InterPro" id="IPR009069">
    <property type="entry name" value="Cys_alpha_HP_mot_SF"/>
</dbReference>
<feature type="region of interest" description="Disordered" evidence="6">
    <location>
        <begin position="1"/>
        <end position="23"/>
    </location>
</feature>
<sequence>MSTAMNFGSKSFQPRPPDKGSFPLDHFGECRRFQEKFMKCLRDNKFENALCRHESKEYLECRMERQVRAPPPARAPPPSARPRLHPDAAFPEAPAAAPVSLGTRLSQRPLRRWVRPARAGAGACARELLPRGTPRGPRSSQRRLRRPGWVPSRRFRPSEEPEAGRSGSHPLAVCCAAWNVPATETVGHTNVGGGGLRTAPVPTACATDGTGTTGKTGVWRFDGWKGGQTLILTGSRGCG</sequence>
<dbReference type="Proteomes" id="UP000527355">
    <property type="component" value="Unassembled WGS sequence"/>
</dbReference>
<feature type="region of interest" description="Disordered" evidence="6">
    <location>
        <begin position="67"/>
        <end position="88"/>
    </location>
</feature>
<feature type="region of interest" description="Disordered" evidence="6">
    <location>
        <begin position="124"/>
        <end position="168"/>
    </location>
</feature>
<evidence type="ECO:0000256" key="3">
    <source>
        <dbReference type="ARBA" id="ARBA00023157"/>
    </source>
</evidence>
<dbReference type="AlphaFoldDB" id="A0A7J7XEJ3"/>
<dbReference type="VEuPathDB" id="HostDB:LOC118659233"/>
<evidence type="ECO:0000256" key="4">
    <source>
        <dbReference type="ARBA" id="ARBA00038223"/>
    </source>
</evidence>
<evidence type="ECO:0000313" key="7">
    <source>
        <dbReference type="EMBL" id="KAF6348121.1"/>
    </source>
</evidence>
<accession>A0A7J7XEJ3</accession>
<protein>
    <recommendedName>
        <fullName evidence="5">Cytochrome c oxidase assembly protein COX19</fullName>
    </recommendedName>
</protein>
<name>A0A7J7XEJ3_MYOMY</name>